<dbReference type="InterPro" id="IPR056908">
    <property type="entry name" value="Gp80-like"/>
</dbReference>
<proteinExistence type="predicted"/>
<keyword evidence="2" id="KW-1185">Reference proteome</keyword>
<dbReference type="HOGENOM" id="CLU_153639_0_0_9"/>
<gene>
    <name evidence="1" type="ORF">PSAB_20430</name>
</gene>
<dbReference type="STRING" id="1268072.PSAB_20430"/>
<organism evidence="1 2">
    <name type="scientific">Paenibacillus sabinae T27</name>
    <dbReference type="NCBI Taxonomy" id="1268072"/>
    <lineage>
        <taxon>Bacteria</taxon>
        <taxon>Bacillati</taxon>
        <taxon>Bacillota</taxon>
        <taxon>Bacilli</taxon>
        <taxon>Bacillales</taxon>
        <taxon>Paenibacillaceae</taxon>
        <taxon>Paenibacillus</taxon>
    </lineage>
</organism>
<dbReference type="PATRIC" id="fig|1268072.3.peg.4208"/>
<dbReference type="KEGG" id="psab:PSAB_20430"/>
<dbReference type="EMBL" id="CP004078">
    <property type="protein sequence ID" value="AHV98977.1"/>
    <property type="molecule type" value="Genomic_DNA"/>
</dbReference>
<reference evidence="1 2" key="1">
    <citation type="journal article" date="2014" name="PLoS Genet.">
        <title>Comparative Genomic Analysis of N2-Fixing and Non-N2-Fixing Paenibacillus spp.: Organization, Evolution and Expression of the Nitrogen Fixation Genes.</title>
        <authorList>
            <person name="Xie J.B."/>
            <person name="Du Z."/>
            <person name="Bai L."/>
            <person name="Tian C."/>
            <person name="Zhang Y."/>
            <person name="Xie J.Y."/>
            <person name="Wang T."/>
            <person name="Liu X."/>
            <person name="Chen X."/>
            <person name="Cheng Q."/>
            <person name="Chen S."/>
            <person name="Li J."/>
        </authorList>
    </citation>
    <scope>NUCLEOTIDE SEQUENCE [LARGE SCALE GENOMIC DNA]</scope>
    <source>
        <strain evidence="1 2">T27</strain>
    </source>
</reference>
<dbReference type="AlphaFoldDB" id="X4ZP70"/>
<dbReference type="eggNOG" id="ENOG503351A">
    <property type="taxonomic scope" value="Bacteria"/>
</dbReference>
<name>X4ZP70_9BACL</name>
<dbReference type="Proteomes" id="UP000019772">
    <property type="component" value="Chromosome"/>
</dbReference>
<dbReference type="Pfam" id="PF23140">
    <property type="entry name" value="Gp80"/>
    <property type="match status" value="1"/>
</dbReference>
<sequence>MSMQISNWLSAQLLNAALRNVTFDGPDTVYIALYTSDPTQADTGTEVSGGSYARQTIAFGVPAVISGKQTVSNSAEIVFPVATADWGLVTHIGLRTAVSGGNLLWSKALDNPRTLLTGDRPRFAVDAVSVKFTQ</sequence>
<protein>
    <submittedName>
        <fullName evidence="1">Uncharacterized protein</fullName>
    </submittedName>
</protein>
<evidence type="ECO:0000313" key="2">
    <source>
        <dbReference type="Proteomes" id="UP000019772"/>
    </source>
</evidence>
<evidence type="ECO:0000313" key="1">
    <source>
        <dbReference type="EMBL" id="AHV98977.1"/>
    </source>
</evidence>
<accession>X4ZP70</accession>